<dbReference type="EMBL" id="LGIA01000149">
    <property type="protein sequence ID" value="KOH45078.1"/>
    <property type="molecule type" value="Genomic_DNA"/>
</dbReference>
<dbReference type="Gene3D" id="1.10.3910.10">
    <property type="entry name" value="SP0561-like"/>
    <property type="match status" value="1"/>
</dbReference>
<dbReference type="PATRIC" id="fig|1409788.3.peg.2272"/>
<evidence type="ECO:0000313" key="6">
    <source>
        <dbReference type="EMBL" id="KOH45078.1"/>
    </source>
</evidence>
<dbReference type="InterPro" id="IPR019903">
    <property type="entry name" value="RIC_family"/>
</dbReference>
<dbReference type="STRING" id="1409788.NC99_22030"/>
<sequence length="263" mass="29893">MFLSTFIKIHIHNRKNSNKMSTMIKVETPVGEIAKNYFQTVKVFDDYQIDFCCGGKQSLQEICQNKSLNTDEVVQKLEASIQEASDAPLFDAMPLTALVEYIVTTHHAYVRENIPLLHKLLDKIEEVHGPRHPELLAVNAHFKESAGQLTMHMQKEEIVLFPLVEKLSQLKAEGKTITISGGASVEQPIAAMVQEHENEGARFEEISRLTQNYTVPEDACNTFRAAYETLQAFEKDLHRHIHLENNILFPKAALLEQEVVKKN</sequence>
<proteinExistence type="predicted"/>
<keyword evidence="7" id="KW-1185">Reference proteome</keyword>
<keyword evidence="4" id="KW-0408">Iron</keyword>
<evidence type="ECO:0000256" key="4">
    <source>
        <dbReference type="ARBA" id="ARBA00023004"/>
    </source>
</evidence>
<dbReference type="InterPro" id="IPR012312">
    <property type="entry name" value="Hemerythrin-like"/>
</dbReference>
<dbReference type="Pfam" id="PF04405">
    <property type="entry name" value="ScdA_N"/>
    <property type="match status" value="1"/>
</dbReference>
<dbReference type="PANTHER" id="PTHR36438:SF1">
    <property type="entry name" value="IRON-SULFUR CLUSTER REPAIR PROTEIN YTFE"/>
    <property type="match status" value="1"/>
</dbReference>
<dbReference type="InterPro" id="IPR038062">
    <property type="entry name" value="ScdA-like_N_sf"/>
</dbReference>
<evidence type="ECO:0000256" key="2">
    <source>
        <dbReference type="ARBA" id="ARBA00022490"/>
    </source>
</evidence>
<dbReference type="AlphaFoldDB" id="A0A0L8V9M2"/>
<protein>
    <recommendedName>
        <fullName evidence="5">Hemerythrin-like domain-containing protein</fullName>
    </recommendedName>
</protein>
<dbReference type="OrthoDB" id="9797132at2"/>
<keyword evidence="3" id="KW-0479">Metal-binding</keyword>
<accession>A0A0L8V9M2</accession>
<organism evidence="6 7">
    <name type="scientific">Sunxiuqinia dokdonensis</name>
    <dbReference type="NCBI Taxonomy" id="1409788"/>
    <lineage>
        <taxon>Bacteria</taxon>
        <taxon>Pseudomonadati</taxon>
        <taxon>Bacteroidota</taxon>
        <taxon>Bacteroidia</taxon>
        <taxon>Marinilabiliales</taxon>
        <taxon>Prolixibacteraceae</taxon>
        <taxon>Sunxiuqinia</taxon>
    </lineage>
</organism>
<comment type="caution">
    <text evidence="6">The sequence shown here is derived from an EMBL/GenBank/DDBJ whole genome shotgun (WGS) entry which is preliminary data.</text>
</comment>
<gene>
    <name evidence="6" type="ORF">NC99_22030</name>
</gene>
<keyword evidence="2" id="KW-0963">Cytoplasm</keyword>
<evidence type="ECO:0000256" key="1">
    <source>
        <dbReference type="ARBA" id="ARBA00004496"/>
    </source>
</evidence>
<dbReference type="Proteomes" id="UP000036958">
    <property type="component" value="Unassembled WGS sequence"/>
</dbReference>
<evidence type="ECO:0000259" key="5">
    <source>
        <dbReference type="Pfam" id="PF01814"/>
    </source>
</evidence>
<dbReference type="GO" id="GO:0005737">
    <property type="term" value="C:cytoplasm"/>
    <property type="evidence" value="ECO:0007669"/>
    <property type="project" value="UniProtKB-SubCell"/>
</dbReference>
<evidence type="ECO:0000313" key="7">
    <source>
        <dbReference type="Proteomes" id="UP000036958"/>
    </source>
</evidence>
<dbReference type="PANTHER" id="PTHR36438">
    <property type="entry name" value="IRON-SULFUR CLUSTER REPAIR PROTEIN YTFE"/>
    <property type="match status" value="1"/>
</dbReference>
<dbReference type="Pfam" id="PF01814">
    <property type="entry name" value="Hemerythrin"/>
    <property type="match status" value="1"/>
</dbReference>
<feature type="domain" description="Hemerythrin-like" evidence="5">
    <location>
        <begin position="102"/>
        <end position="252"/>
    </location>
</feature>
<evidence type="ECO:0000256" key="3">
    <source>
        <dbReference type="ARBA" id="ARBA00022723"/>
    </source>
</evidence>
<name>A0A0L8V9M2_9BACT</name>
<dbReference type="NCBIfam" id="TIGR03652">
    <property type="entry name" value="FeS_repair_RIC"/>
    <property type="match status" value="1"/>
</dbReference>
<dbReference type="SUPFAM" id="SSF140683">
    <property type="entry name" value="SP0561-like"/>
    <property type="match status" value="1"/>
</dbReference>
<comment type="subcellular location">
    <subcellularLocation>
        <location evidence="1">Cytoplasm</location>
    </subcellularLocation>
</comment>
<reference evidence="7" key="1">
    <citation type="submission" date="2015-07" db="EMBL/GenBank/DDBJ databases">
        <title>Genome sequencing of Sunxiuqinia dokdonensis strain SK.</title>
        <authorList>
            <person name="Ahn S."/>
            <person name="Kim B.-C."/>
        </authorList>
    </citation>
    <scope>NUCLEOTIDE SEQUENCE [LARGE SCALE GENOMIC DNA]</scope>
    <source>
        <strain evidence="7">SK</strain>
    </source>
</reference>
<dbReference type="Gene3D" id="1.20.120.520">
    <property type="entry name" value="nmb1532 protein domain like"/>
    <property type="match status" value="1"/>
</dbReference>
<dbReference type="GO" id="GO:0046872">
    <property type="term" value="F:metal ion binding"/>
    <property type="evidence" value="ECO:0007669"/>
    <property type="project" value="UniProtKB-KW"/>
</dbReference>